<dbReference type="EMBL" id="DSPX01000207">
    <property type="protein sequence ID" value="HGG03029.1"/>
    <property type="molecule type" value="Genomic_DNA"/>
</dbReference>
<evidence type="ECO:0000313" key="3">
    <source>
        <dbReference type="EMBL" id="HGG03029.1"/>
    </source>
</evidence>
<dbReference type="AlphaFoldDB" id="A0A7C3ZYR5"/>
<name>A0A7C3ZYR5_9CYAN</name>
<feature type="coiled-coil region" evidence="1">
    <location>
        <begin position="69"/>
        <end position="187"/>
    </location>
</feature>
<reference evidence="3" key="1">
    <citation type="journal article" date="2020" name="mSystems">
        <title>Genome- and Community-Level Interaction Insights into Carbon Utilization and Element Cycling Functions of Hydrothermarchaeota in Hydrothermal Sediment.</title>
        <authorList>
            <person name="Zhou Z."/>
            <person name="Liu Y."/>
            <person name="Xu W."/>
            <person name="Pan J."/>
            <person name="Luo Z.H."/>
            <person name="Li M."/>
        </authorList>
    </citation>
    <scope>NUCLEOTIDE SEQUENCE [LARGE SCALE GENOMIC DNA]</scope>
    <source>
        <strain evidence="3">SpSt-374</strain>
    </source>
</reference>
<gene>
    <name evidence="3" type="ORF">ENR15_20895</name>
</gene>
<evidence type="ECO:0000256" key="1">
    <source>
        <dbReference type="SAM" id="Coils"/>
    </source>
</evidence>
<comment type="caution">
    <text evidence="3">The sequence shown here is derived from an EMBL/GenBank/DDBJ whole genome shotgun (WGS) entry which is preliminary data.</text>
</comment>
<protein>
    <submittedName>
        <fullName evidence="3">Uncharacterized protein</fullName>
    </submittedName>
</protein>
<feature type="compositionally biased region" description="Basic and acidic residues" evidence="2">
    <location>
        <begin position="1"/>
        <end position="19"/>
    </location>
</feature>
<feature type="compositionally biased region" description="Polar residues" evidence="2">
    <location>
        <begin position="23"/>
        <end position="47"/>
    </location>
</feature>
<evidence type="ECO:0000256" key="2">
    <source>
        <dbReference type="SAM" id="MobiDB-lite"/>
    </source>
</evidence>
<accession>A0A7C3ZYR5</accession>
<organism evidence="3">
    <name type="scientific">Planktothricoides sp. SpSt-374</name>
    <dbReference type="NCBI Taxonomy" id="2282167"/>
    <lineage>
        <taxon>Bacteria</taxon>
        <taxon>Bacillati</taxon>
        <taxon>Cyanobacteriota</taxon>
        <taxon>Cyanophyceae</taxon>
        <taxon>Oscillatoriophycideae</taxon>
        <taxon>Oscillatoriales</taxon>
        <taxon>Oscillatoriaceae</taxon>
        <taxon>Planktothricoides</taxon>
    </lineage>
</organism>
<proteinExistence type="predicted"/>
<feature type="region of interest" description="Disordered" evidence="2">
    <location>
        <begin position="1"/>
        <end position="48"/>
    </location>
</feature>
<sequence length="221" mass="24496">MARKRLSDVIKEEVKKSPDNEGETASTSNAQTEEIINQPTPAATSENLAAEVTTAPASAPEVSPLTDDLTASNNIISQLEANFQEIENLNAELVKEKEALQEELNAQKSLGQKLQAELKQREEREADLQTDLATQKNLVQKFTTELQELGRVKAELEAAKTAALELASAQEKLLQELQQLRQEQEKKPTAHLALKITRPPITFKPKDNVSSLSNRDIGWFD</sequence>
<keyword evidence="1" id="KW-0175">Coiled coil</keyword>